<dbReference type="InterPro" id="IPR003593">
    <property type="entry name" value="AAA+_ATPase"/>
</dbReference>
<protein>
    <submittedName>
        <fullName evidence="5">Sodium ABC transporter ATP-binding protein</fullName>
    </submittedName>
</protein>
<gene>
    <name evidence="5" type="ORF">CON65_21725</name>
</gene>
<dbReference type="Gene3D" id="3.40.50.300">
    <property type="entry name" value="P-loop containing nucleotide triphosphate hydrolases"/>
    <property type="match status" value="1"/>
</dbReference>
<dbReference type="InterPro" id="IPR051782">
    <property type="entry name" value="ABC_Transporter_VariousFunc"/>
</dbReference>
<feature type="domain" description="ABC transporter" evidence="4">
    <location>
        <begin position="5"/>
        <end position="230"/>
    </location>
</feature>
<dbReference type="InterPro" id="IPR003439">
    <property type="entry name" value="ABC_transporter-like_ATP-bd"/>
</dbReference>
<dbReference type="SUPFAM" id="SSF52540">
    <property type="entry name" value="P-loop containing nucleoside triphosphate hydrolases"/>
    <property type="match status" value="1"/>
</dbReference>
<dbReference type="SMART" id="SM00382">
    <property type="entry name" value="AAA"/>
    <property type="match status" value="1"/>
</dbReference>
<proteinExistence type="predicted"/>
<accession>A0AA91ZRF1</accession>
<keyword evidence="1" id="KW-0813">Transport</keyword>
<dbReference type="InterPro" id="IPR017871">
    <property type="entry name" value="ABC_transporter-like_CS"/>
</dbReference>
<evidence type="ECO:0000313" key="5">
    <source>
        <dbReference type="EMBL" id="PED80575.1"/>
    </source>
</evidence>
<dbReference type="PANTHER" id="PTHR42939:SF3">
    <property type="entry name" value="ABC TRANSPORTER ATP-BINDING COMPONENT"/>
    <property type="match status" value="1"/>
</dbReference>
<evidence type="ECO:0000256" key="3">
    <source>
        <dbReference type="ARBA" id="ARBA00022840"/>
    </source>
</evidence>
<dbReference type="EMBL" id="NVOR01000106">
    <property type="protein sequence ID" value="PED80575.1"/>
    <property type="molecule type" value="Genomic_DNA"/>
</dbReference>
<evidence type="ECO:0000259" key="4">
    <source>
        <dbReference type="PROSITE" id="PS50893"/>
    </source>
</evidence>
<dbReference type="CDD" id="cd03230">
    <property type="entry name" value="ABC_DR_subfamily_A"/>
    <property type="match status" value="1"/>
</dbReference>
<dbReference type="Proteomes" id="UP000221020">
    <property type="component" value="Unassembled WGS sequence"/>
</dbReference>
<name>A0AA91ZRF1_9BACI</name>
<evidence type="ECO:0000313" key="6">
    <source>
        <dbReference type="Proteomes" id="UP000221020"/>
    </source>
</evidence>
<dbReference type="PANTHER" id="PTHR42939">
    <property type="entry name" value="ABC TRANSPORTER ATP-BINDING PROTEIN ALBC-RELATED"/>
    <property type="match status" value="1"/>
</dbReference>
<dbReference type="AlphaFoldDB" id="A0AA91ZRF1"/>
<dbReference type="PROSITE" id="PS50893">
    <property type="entry name" value="ABC_TRANSPORTER_2"/>
    <property type="match status" value="1"/>
</dbReference>
<keyword evidence="2" id="KW-0547">Nucleotide-binding</keyword>
<comment type="caution">
    <text evidence="5">The sequence shown here is derived from an EMBL/GenBank/DDBJ whole genome shotgun (WGS) entry which is preliminary data.</text>
</comment>
<reference evidence="5 6" key="1">
    <citation type="submission" date="2017-09" db="EMBL/GenBank/DDBJ databases">
        <title>Large-scale bioinformatics analysis of Bacillus genomes uncovers conserved roles of natural products in bacterial physiology.</title>
        <authorList>
            <consortium name="Agbiome Team Llc"/>
            <person name="Bleich R.M."/>
            <person name="Grubbs K.J."/>
            <person name="Santa Maria K.C."/>
            <person name="Allen S.E."/>
            <person name="Farag S."/>
            <person name="Shank E.A."/>
            <person name="Bowers A."/>
        </authorList>
    </citation>
    <scope>NUCLEOTIDE SEQUENCE [LARGE SCALE GENOMIC DNA]</scope>
    <source>
        <strain evidence="5 6">AFS092012</strain>
    </source>
</reference>
<dbReference type="InterPro" id="IPR027417">
    <property type="entry name" value="P-loop_NTPase"/>
</dbReference>
<organism evidence="5 6">
    <name type="scientific">Bacillus pseudomycoides</name>
    <dbReference type="NCBI Taxonomy" id="64104"/>
    <lineage>
        <taxon>Bacteria</taxon>
        <taxon>Bacillati</taxon>
        <taxon>Bacillota</taxon>
        <taxon>Bacilli</taxon>
        <taxon>Bacillales</taxon>
        <taxon>Bacillaceae</taxon>
        <taxon>Bacillus</taxon>
        <taxon>Bacillus cereus group</taxon>
    </lineage>
</organism>
<keyword evidence="3 5" id="KW-0067">ATP-binding</keyword>
<evidence type="ECO:0000256" key="1">
    <source>
        <dbReference type="ARBA" id="ARBA00022448"/>
    </source>
</evidence>
<dbReference type="RefSeq" id="WP_097898454.1">
    <property type="nucleotide sequence ID" value="NZ_NVOR01000106.1"/>
</dbReference>
<dbReference type="GO" id="GO:0005524">
    <property type="term" value="F:ATP binding"/>
    <property type="evidence" value="ECO:0007669"/>
    <property type="project" value="UniProtKB-KW"/>
</dbReference>
<dbReference type="GO" id="GO:0016887">
    <property type="term" value="F:ATP hydrolysis activity"/>
    <property type="evidence" value="ECO:0007669"/>
    <property type="project" value="InterPro"/>
</dbReference>
<evidence type="ECO:0000256" key="2">
    <source>
        <dbReference type="ARBA" id="ARBA00022741"/>
    </source>
</evidence>
<dbReference type="PROSITE" id="PS00211">
    <property type="entry name" value="ABC_TRANSPORTER_1"/>
    <property type="match status" value="1"/>
</dbReference>
<dbReference type="Pfam" id="PF00005">
    <property type="entry name" value="ABC_tran"/>
    <property type="match status" value="1"/>
</dbReference>
<sequence>MENIVELHNVSKTFQGFSIEQLNLQIKKGFVTGFIGANGAGKSTTIKMMMNLLKPDAGEIKIFGLDYASHEKEIKERIGFVFDSNVFYEGLNLKDIKRMVAPAYKNWDETIFKRYVEQFELPMNKAIKTFSKGMQMKASLALALSHHAELIIMDEPTAGLDPIFRRELLNLLHELMLDGNRTIFFSTHITTDLDRIADFIAFLKKGQLMFNQSIHEVEENYALVKGSADLLDRDTEKAFINIHRAPTGFEALTNNVAEVEQIFGNEVMIERASLEDIMYYSKGVGHHA</sequence>